<evidence type="ECO:0000313" key="2">
    <source>
        <dbReference type="Proteomes" id="UP000540568"/>
    </source>
</evidence>
<dbReference type="AlphaFoldDB" id="A0A7W3J4U1"/>
<evidence type="ECO:0008006" key="3">
    <source>
        <dbReference type="Google" id="ProtNLM"/>
    </source>
</evidence>
<proteinExistence type="predicted"/>
<organism evidence="1 2">
    <name type="scientific">Promicromonospora sukumoe</name>
    <dbReference type="NCBI Taxonomy" id="88382"/>
    <lineage>
        <taxon>Bacteria</taxon>
        <taxon>Bacillati</taxon>
        <taxon>Actinomycetota</taxon>
        <taxon>Actinomycetes</taxon>
        <taxon>Micrococcales</taxon>
        <taxon>Promicromonosporaceae</taxon>
        <taxon>Promicromonospora</taxon>
    </lineage>
</organism>
<protein>
    <recommendedName>
        <fullName evidence="3">PH (Pleckstrin Homology) domain-containing protein</fullName>
    </recommendedName>
</protein>
<reference evidence="1 2" key="1">
    <citation type="submission" date="2020-07" db="EMBL/GenBank/DDBJ databases">
        <title>Sequencing the genomes of 1000 actinobacteria strains.</title>
        <authorList>
            <person name="Klenk H.-P."/>
        </authorList>
    </citation>
    <scope>NUCLEOTIDE SEQUENCE [LARGE SCALE GENOMIC DNA]</scope>
    <source>
        <strain evidence="1 2">DSM 44121</strain>
    </source>
</reference>
<dbReference type="EMBL" id="JACGWV010000001">
    <property type="protein sequence ID" value="MBA8806240.1"/>
    <property type="molecule type" value="Genomic_DNA"/>
</dbReference>
<dbReference type="Proteomes" id="UP000540568">
    <property type="component" value="Unassembled WGS sequence"/>
</dbReference>
<dbReference type="RefSeq" id="WP_182614003.1">
    <property type="nucleotide sequence ID" value="NZ_BAAATF010000001.1"/>
</dbReference>
<accession>A0A7W3J4U1</accession>
<sequence>MIPDAIDSRLANALFDVRAAGVGRVVEPALAPLRAMYRGLWVGGRVTLTPTEYHFHANGMNRSVHEGPVDFVIPLVDVDEVTTRFGVGTSLVVVHAGGHEFTVRCYGSRKFAERIRVAVAAARGEAPAPQV</sequence>
<gene>
    <name evidence="1" type="ORF">FHX71_000182</name>
</gene>
<evidence type="ECO:0000313" key="1">
    <source>
        <dbReference type="EMBL" id="MBA8806240.1"/>
    </source>
</evidence>
<name>A0A7W3J4U1_9MICO</name>
<keyword evidence="2" id="KW-1185">Reference proteome</keyword>
<comment type="caution">
    <text evidence="1">The sequence shown here is derived from an EMBL/GenBank/DDBJ whole genome shotgun (WGS) entry which is preliminary data.</text>
</comment>